<gene>
    <name evidence="1" type="ORF">COT89_02780</name>
</gene>
<protein>
    <submittedName>
        <fullName evidence="1">Uncharacterized protein</fullName>
    </submittedName>
</protein>
<dbReference type="EMBL" id="PFAH01000009">
    <property type="protein sequence ID" value="PIR97810.1"/>
    <property type="molecule type" value="Genomic_DNA"/>
</dbReference>
<evidence type="ECO:0000313" key="2">
    <source>
        <dbReference type="Proteomes" id="UP000231466"/>
    </source>
</evidence>
<proteinExistence type="predicted"/>
<sequence length="145" mass="16818">MTNAIFYSIKISGLRKETVLYTYKLGQVDGIGMKLRVWLVDDELFLDEVLRRQHNFGCSVSYGDDVPNIVPRAMERDEEFSGRLKKGDEIIIVLCDYPNEGTVLGWGLPGEYTRALRSFDRPVEERRRLVNAPLFFEDISPEERR</sequence>
<name>A0A2H0VHP5_9BACT</name>
<organism evidence="1 2">
    <name type="scientific">Candidatus Colwellbacteria bacterium CG10_big_fil_rev_8_21_14_0_10_42_22</name>
    <dbReference type="NCBI Taxonomy" id="1974540"/>
    <lineage>
        <taxon>Bacteria</taxon>
        <taxon>Candidatus Colwelliibacteriota</taxon>
    </lineage>
</organism>
<comment type="caution">
    <text evidence="1">The sequence shown here is derived from an EMBL/GenBank/DDBJ whole genome shotgun (WGS) entry which is preliminary data.</text>
</comment>
<accession>A0A2H0VHP5</accession>
<reference evidence="2" key="1">
    <citation type="submission" date="2017-09" db="EMBL/GenBank/DDBJ databases">
        <title>Depth-based differentiation of microbial function through sediment-hosted aquifers and enrichment of novel symbionts in the deep terrestrial subsurface.</title>
        <authorList>
            <person name="Probst A.J."/>
            <person name="Ladd B."/>
            <person name="Jarett J.K."/>
            <person name="Geller-Mcgrath D.E."/>
            <person name="Sieber C.M.K."/>
            <person name="Emerson J.B."/>
            <person name="Anantharaman K."/>
            <person name="Thomas B.C."/>
            <person name="Malmstrom R."/>
            <person name="Stieglmeier M."/>
            <person name="Klingl A."/>
            <person name="Woyke T."/>
            <person name="Ryan C.M."/>
            <person name="Banfield J.F."/>
        </authorList>
    </citation>
    <scope>NUCLEOTIDE SEQUENCE [LARGE SCALE GENOMIC DNA]</scope>
</reference>
<evidence type="ECO:0000313" key="1">
    <source>
        <dbReference type="EMBL" id="PIR97810.1"/>
    </source>
</evidence>
<dbReference type="Proteomes" id="UP000231466">
    <property type="component" value="Unassembled WGS sequence"/>
</dbReference>
<dbReference type="AlphaFoldDB" id="A0A2H0VHP5"/>